<dbReference type="AlphaFoldDB" id="A0A9P0JTK0"/>
<accession>A0A9P0JTK0</accession>
<dbReference type="Gene3D" id="1.10.10.60">
    <property type="entry name" value="Homeodomain-like"/>
    <property type="match status" value="1"/>
</dbReference>
<comment type="caution">
    <text evidence="3">The sequence shown here is derived from an EMBL/GenBank/DDBJ whole genome shotgun (WGS) entry which is preliminary data.</text>
</comment>
<protein>
    <submittedName>
        <fullName evidence="3">Uncharacterized protein</fullName>
    </submittedName>
</protein>
<feature type="region of interest" description="Disordered" evidence="2">
    <location>
        <begin position="93"/>
        <end position="119"/>
    </location>
</feature>
<sequence>MNNLRRRRWSKEENYEVMWAYYSAIASKIAAPKTRGTFEIWRNRNPNIMPEMNAQKLSNQRRVIERNLTEAERQEIKCGVYSYLHQQENEPTLPPATIESNKGELAENNNTPITTKNDELSENNDARWHAQGEAVELEKQILEKYHDVQATRIEHRKGIKKPKYGKHLTEDIRKANRALGKICRDRQLTITDLNHLIYASAAIIAGEEENNNSPRTKEGPEGPRWKMRLKNKISQIRQEISILSEINKGVVFSHVLNKADRIRAKYSHSSLGDLINTLKMKLQAKAQRLRRYTRRVDQYKQNRLFQANPKKFYRSLKEEVQMPNMYMRKNFNNRGSRTKDNLKNAMAAVKDGLMPVRRASLSFQIRRKTLEIRLKHSNDKKWKLGPDSLLGTSNEKRMVRHIKNMQKSGFSLTRQDVRRLAYEFTNQLGFRQKFNPNTEMAGHVWLQ</sequence>
<feature type="coiled-coil region" evidence="1">
    <location>
        <begin position="275"/>
        <end position="302"/>
    </location>
</feature>
<dbReference type="OrthoDB" id="6778796at2759"/>
<proteinExistence type="predicted"/>
<keyword evidence="4" id="KW-1185">Reference proteome</keyword>
<gene>
    <name evidence="3" type="ORF">ACAOBT_LOCUS2192</name>
</gene>
<evidence type="ECO:0000256" key="1">
    <source>
        <dbReference type="SAM" id="Coils"/>
    </source>
</evidence>
<organism evidence="3 4">
    <name type="scientific">Acanthoscelides obtectus</name>
    <name type="common">Bean weevil</name>
    <name type="synonym">Bruchus obtectus</name>
    <dbReference type="NCBI Taxonomy" id="200917"/>
    <lineage>
        <taxon>Eukaryota</taxon>
        <taxon>Metazoa</taxon>
        <taxon>Ecdysozoa</taxon>
        <taxon>Arthropoda</taxon>
        <taxon>Hexapoda</taxon>
        <taxon>Insecta</taxon>
        <taxon>Pterygota</taxon>
        <taxon>Neoptera</taxon>
        <taxon>Endopterygota</taxon>
        <taxon>Coleoptera</taxon>
        <taxon>Polyphaga</taxon>
        <taxon>Cucujiformia</taxon>
        <taxon>Chrysomeloidea</taxon>
        <taxon>Chrysomelidae</taxon>
        <taxon>Bruchinae</taxon>
        <taxon>Bruchini</taxon>
        <taxon>Acanthoscelides</taxon>
    </lineage>
</organism>
<dbReference type="EMBL" id="CAKOFQ010006672">
    <property type="protein sequence ID" value="CAH1957610.1"/>
    <property type="molecule type" value="Genomic_DNA"/>
</dbReference>
<evidence type="ECO:0000313" key="3">
    <source>
        <dbReference type="EMBL" id="CAH1957610.1"/>
    </source>
</evidence>
<name>A0A9P0JTK0_ACAOB</name>
<dbReference type="Proteomes" id="UP001152888">
    <property type="component" value="Unassembled WGS sequence"/>
</dbReference>
<evidence type="ECO:0000313" key="4">
    <source>
        <dbReference type="Proteomes" id="UP001152888"/>
    </source>
</evidence>
<reference evidence="3" key="1">
    <citation type="submission" date="2022-03" db="EMBL/GenBank/DDBJ databases">
        <authorList>
            <person name="Sayadi A."/>
        </authorList>
    </citation>
    <scope>NUCLEOTIDE SEQUENCE</scope>
</reference>
<evidence type="ECO:0000256" key="2">
    <source>
        <dbReference type="SAM" id="MobiDB-lite"/>
    </source>
</evidence>
<keyword evidence="1" id="KW-0175">Coiled coil</keyword>